<sequence length="118" mass="12837">MLISEQYQGIVSNGAWIADMTNKTTLWICGKKIMQIAPVNKKQCYVGAKVMGIYICYLPPSLKLLVPKADMHSRAIGVCLVIHAVMPGSLPAPLLPLHALYIKCIDVSVTVTILTQGN</sequence>
<proteinExistence type="predicted"/>
<protein>
    <submittedName>
        <fullName evidence="1">Uncharacterized protein</fullName>
    </submittedName>
</protein>
<dbReference type="Proteomes" id="UP000078200">
    <property type="component" value="Unassembled WGS sequence"/>
</dbReference>
<organism evidence="1 2">
    <name type="scientific">Glossina austeni</name>
    <name type="common">Savannah tsetse fly</name>
    <dbReference type="NCBI Taxonomy" id="7395"/>
    <lineage>
        <taxon>Eukaryota</taxon>
        <taxon>Metazoa</taxon>
        <taxon>Ecdysozoa</taxon>
        <taxon>Arthropoda</taxon>
        <taxon>Hexapoda</taxon>
        <taxon>Insecta</taxon>
        <taxon>Pterygota</taxon>
        <taxon>Neoptera</taxon>
        <taxon>Endopterygota</taxon>
        <taxon>Diptera</taxon>
        <taxon>Brachycera</taxon>
        <taxon>Muscomorpha</taxon>
        <taxon>Hippoboscoidea</taxon>
        <taxon>Glossinidae</taxon>
        <taxon>Glossina</taxon>
    </lineage>
</organism>
<evidence type="ECO:0000313" key="2">
    <source>
        <dbReference type="Proteomes" id="UP000078200"/>
    </source>
</evidence>
<name>A0A1A9VM77_GLOAU</name>
<evidence type="ECO:0000313" key="1">
    <source>
        <dbReference type="EnsemblMetazoa" id="GAUT041435-PA"/>
    </source>
</evidence>
<accession>A0A1A9VM77</accession>
<dbReference type="VEuPathDB" id="VectorBase:GAUT041435"/>
<reference evidence="1" key="1">
    <citation type="submission" date="2020-05" db="UniProtKB">
        <authorList>
            <consortium name="EnsemblMetazoa"/>
        </authorList>
    </citation>
    <scope>IDENTIFICATION</scope>
    <source>
        <strain evidence="1">TTRI</strain>
    </source>
</reference>
<dbReference type="AlphaFoldDB" id="A0A1A9VM77"/>
<keyword evidence="2" id="KW-1185">Reference proteome</keyword>
<dbReference type="EnsemblMetazoa" id="GAUT041435-RA">
    <property type="protein sequence ID" value="GAUT041435-PA"/>
    <property type="gene ID" value="GAUT041435"/>
</dbReference>